<accession>A0A517N1X1</accession>
<dbReference type="InterPro" id="IPR018189">
    <property type="entry name" value="Phosphoglucose_isomerase_CS"/>
</dbReference>
<evidence type="ECO:0000256" key="4">
    <source>
        <dbReference type="ARBA" id="ARBA00022432"/>
    </source>
</evidence>
<evidence type="ECO:0000256" key="1">
    <source>
        <dbReference type="ARBA" id="ARBA00004926"/>
    </source>
</evidence>
<dbReference type="KEGG" id="amob:HG15A2_44790"/>
<organism evidence="9 10">
    <name type="scientific">Adhaeretor mobilis</name>
    <dbReference type="NCBI Taxonomy" id="1930276"/>
    <lineage>
        <taxon>Bacteria</taxon>
        <taxon>Pseudomonadati</taxon>
        <taxon>Planctomycetota</taxon>
        <taxon>Planctomycetia</taxon>
        <taxon>Pirellulales</taxon>
        <taxon>Lacipirellulaceae</taxon>
        <taxon>Adhaeretor</taxon>
    </lineage>
</organism>
<dbReference type="RefSeq" id="WP_145063112.1">
    <property type="nucleotide sequence ID" value="NZ_CP036263.1"/>
</dbReference>
<dbReference type="CDD" id="cd05015">
    <property type="entry name" value="SIS_PGI_1"/>
    <property type="match status" value="1"/>
</dbReference>
<dbReference type="GO" id="GO:0005829">
    <property type="term" value="C:cytosol"/>
    <property type="evidence" value="ECO:0007669"/>
    <property type="project" value="TreeGrafter"/>
</dbReference>
<name>A0A517N1X1_9BACT</name>
<dbReference type="OrthoDB" id="140919at2"/>
<dbReference type="InterPro" id="IPR046348">
    <property type="entry name" value="SIS_dom_sf"/>
</dbReference>
<dbReference type="PANTHER" id="PTHR11469:SF1">
    <property type="entry name" value="GLUCOSE-6-PHOSPHATE ISOMERASE"/>
    <property type="match status" value="1"/>
</dbReference>
<proteinExistence type="inferred from homology"/>
<dbReference type="AlphaFoldDB" id="A0A517N1X1"/>
<gene>
    <name evidence="9" type="primary">pgi</name>
    <name evidence="9" type="ORF">HG15A2_44790</name>
</gene>
<keyword evidence="6 8" id="KW-0413">Isomerase</keyword>
<comment type="catalytic activity">
    <reaction evidence="7 8">
        <text>alpha-D-glucose 6-phosphate = beta-D-fructose 6-phosphate</text>
        <dbReference type="Rhea" id="RHEA:11816"/>
        <dbReference type="ChEBI" id="CHEBI:57634"/>
        <dbReference type="ChEBI" id="CHEBI:58225"/>
        <dbReference type="EC" id="5.3.1.9"/>
    </reaction>
</comment>
<evidence type="ECO:0000256" key="6">
    <source>
        <dbReference type="ARBA" id="ARBA00023235"/>
    </source>
</evidence>
<sequence length="469" mass="51144">MSDPLLSYDPAGVMLPENGITPDDLAGMVNQLEEVRDEVLAESQLWADGVTPEDKVPFDAGFHELPGRLLSEYRNRGADSEIGRIQVAADRLAGLVDRVVSLGIGGSYMGARALMEACCHPYYNELPRDRRGGRPRITFEGNNVDNDALRGLFDLLYPDEGGGIADQWGIAVISKSGGTLETAAAFRILLEKLSDACDDDPAKVAQRVIPVTGKSGKLFDLATALGCPDIFAVPDGVGGRFSVLSAVGLLPAAIMGLDIVKLLEGADAMNEHFRNTHADENLVLQYVGVCHLLETKRGCDIRLLTTWGKQLESVGLWYDQLLSESLGKQERGAMPLTVVNTRDLHSRGQQHQEGKRDKLVTNLIVDKFQRDEIEIGKSDNNQDQLNELADKTLVDVLDAATKGTNQAYRDDNRPTADLHLPSVNEHTIGQLFQMLMLATVSEGRLIGINPYGQPGVEAYKNNMNAILRS</sequence>
<evidence type="ECO:0000313" key="9">
    <source>
        <dbReference type="EMBL" id="QDT01137.1"/>
    </source>
</evidence>
<evidence type="ECO:0000256" key="3">
    <source>
        <dbReference type="ARBA" id="ARBA00011952"/>
    </source>
</evidence>
<dbReference type="GO" id="GO:0051156">
    <property type="term" value="P:glucose 6-phosphate metabolic process"/>
    <property type="evidence" value="ECO:0007669"/>
    <property type="project" value="TreeGrafter"/>
</dbReference>
<comment type="pathway">
    <text evidence="1 8">Carbohydrate degradation; glycolysis; D-glyceraldehyde 3-phosphate and glycerone phosphate from D-glucose: step 2/4.</text>
</comment>
<dbReference type="InterPro" id="IPR035482">
    <property type="entry name" value="SIS_PGI_2"/>
</dbReference>
<dbReference type="PANTHER" id="PTHR11469">
    <property type="entry name" value="GLUCOSE-6-PHOSPHATE ISOMERASE"/>
    <property type="match status" value="1"/>
</dbReference>
<dbReference type="GO" id="GO:0048029">
    <property type="term" value="F:monosaccharide binding"/>
    <property type="evidence" value="ECO:0007669"/>
    <property type="project" value="TreeGrafter"/>
</dbReference>
<dbReference type="EC" id="5.3.1.9" evidence="3 8"/>
<dbReference type="UniPathway" id="UPA00109">
    <property type="reaction ID" value="UER00181"/>
</dbReference>
<dbReference type="GO" id="GO:0006094">
    <property type="term" value="P:gluconeogenesis"/>
    <property type="evidence" value="ECO:0007669"/>
    <property type="project" value="UniProtKB-KW"/>
</dbReference>
<dbReference type="SUPFAM" id="SSF53697">
    <property type="entry name" value="SIS domain"/>
    <property type="match status" value="1"/>
</dbReference>
<evidence type="ECO:0000256" key="2">
    <source>
        <dbReference type="ARBA" id="ARBA00006604"/>
    </source>
</evidence>
<dbReference type="GO" id="GO:0006096">
    <property type="term" value="P:glycolytic process"/>
    <property type="evidence" value="ECO:0007669"/>
    <property type="project" value="UniProtKB-UniPathway"/>
</dbReference>
<keyword evidence="10" id="KW-1185">Reference proteome</keyword>
<dbReference type="GO" id="GO:0004347">
    <property type="term" value="F:glucose-6-phosphate isomerase activity"/>
    <property type="evidence" value="ECO:0007669"/>
    <property type="project" value="UniProtKB-EC"/>
</dbReference>
<dbReference type="GO" id="GO:0097367">
    <property type="term" value="F:carbohydrate derivative binding"/>
    <property type="evidence" value="ECO:0007669"/>
    <property type="project" value="InterPro"/>
</dbReference>
<dbReference type="InterPro" id="IPR035476">
    <property type="entry name" value="SIS_PGI_1"/>
</dbReference>
<protein>
    <recommendedName>
        <fullName evidence="3 8">Glucose-6-phosphate isomerase</fullName>
        <ecNumber evidence="3 8">5.3.1.9</ecNumber>
    </recommendedName>
</protein>
<reference evidence="9 10" key="1">
    <citation type="submission" date="2019-02" db="EMBL/GenBank/DDBJ databases">
        <title>Deep-cultivation of Planctomycetes and their phenomic and genomic characterization uncovers novel biology.</title>
        <authorList>
            <person name="Wiegand S."/>
            <person name="Jogler M."/>
            <person name="Boedeker C."/>
            <person name="Pinto D."/>
            <person name="Vollmers J."/>
            <person name="Rivas-Marin E."/>
            <person name="Kohn T."/>
            <person name="Peeters S.H."/>
            <person name="Heuer A."/>
            <person name="Rast P."/>
            <person name="Oberbeckmann S."/>
            <person name="Bunk B."/>
            <person name="Jeske O."/>
            <person name="Meyerdierks A."/>
            <person name="Storesund J.E."/>
            <person name="Kallscheuer N."/>
            <person name="Luecker S."/>
            <person name="Lage O.M."/>
            <person name="Pohl T."/>
            <person name="Merkel B.J."/>
            <person name="Hornburger P."/>
            <person name="Mueller R.-W."/>
            <person name="Bruemmer F."/>
            <person name="Labrenz M."/>
            <person name="Spormann A.M."/>
            <person name="Op den Camp H."/>
            <person name="Overmann J."/>
            <person name="Amann R."/>
            <person name="Jetten M.S.M."/>
            <person name="Mascher T."/>
            <person name="Medema M.H."/>
            <person name="Devos D.P."/>
            <person name="Kaster A.-K."/>
            <person name="Ovreas L."/>
            <person name="Rohde M."/>
            <person name="Galperin M.Y."/>
            <person name="Jogler C."/>
        </authorList>
    </citation>
    <scope>NUCLEOTIDE SEQUENCE [LARGE SCALE GENOMIC DNA]</scope>
    <source>
        <strain evidence="9 10">HG15A2</strain>
    </source>
</reference>
<dbReference type="Proteomes" id="UP000319852">
    <property type="component" value="Chromosome"/>
</dbReference>
<dbReference type="Gene3D" id="3.40.50.10490">
    <property type="entry name" value="Glucose-6-phosphate isomerase like protein, domain 1"/>
    <property type="match status" value="2"/>
</dbReference>
<dbReference type="Pfam" id="PF00342">
    <property type="entry name" value="PGI"/>
    <property type="match status" value="1"/>
</dbReference>
<dbReference type="PROSITE" id="PS00765">
    <property type="entry name" value="P_GLUCOSE_ISOMERASE_1"/>
    <property type="match status" value="1"/>
</dbReference>
<dbReference type="EMBL" id="CP036263">
    <property type="protein sequence ID" value="QDT01137.1"/>
    <property type="molecule type" value="Genomic_DNA"/>
</dbReference>
<keyword evidence="4 8" id="KW-0312">Gluconeogenesis</keyword>
<keyword evidence="5 8" id="KW-0324">Glycolysis</keyword>
<comment type="similarity">
    <text evidence="2 8">Belongs to the GPI family.</text>
</comment>
<evidence type="ECO:0000256" key="8">
    <source>
        <dbReference type="RuleBase" id="RU000612"/>
    </source>
</evidence>
<dbReference type="PROSITE" id="PS51463">
    <property type="entry name" value="P_GLUCOSE_ISOMERASE_3"/>
    <property type="match status" value="1"/>
</dbReference>
<dbReference type="InterPro" id="IPR001672">
    <property type="entry name" value="G6P_Isomerase"/>
</dbReference>
<evidence type="ECO:0000256" key="5">
    <source>
        <dbReference type="ARBA" id="ARBA00023152"/>
    </source>
</evidence>
<dbReference type="PRINTS" id="PR00662">
    <property type="entry name" value="G6PISOMERASE"/>
</dbReference>
<evidence type="ECO:0000256" key="7">
    <source>
        <dbReference type="ARBA" id="ARBA00029321"/>
    </source>
</evidence>
<evidence type="ECO:0000313" key="10">
    <source>
        <dbReference type="Proteomes" id="UP000319852"/>
    </source>
</evidence>
<dbReference type="CDD" id="cd05016">
    <property type="entry name" value="SIS_PGI_2"/>
    <property type="match status" value="1"/>
</dbReference>